<dbReference type="EMBL" id="VSSQ01066104">
    <property type="protein sequence ID" value="MPN18706.1"/>
    <property type="molecule type" value="Genomic_DNA"/>
</dbReference>
<feature type="domain" description="RES" evidence="1">
    <location>
        <begin position="37"/>
        <end position="190"/>
    </location>
</feature>
<organism evidence="2">
    <name type="scientific">bioreactor metagenome</name>
    <dbReference type="NCBI Taxonomy" id="1076179"/>
    <lineage>
        <taxon>unclassified sequences</taxon>
        <taxon>metagenomes</taxon>
        <taxon>ecological metagenomes</taxon>
    </lineage>
</organism>
<sequence length="205" mass="23804">MLEFGWGEFFNYSFNFDPKTIIYRARINSESQTEPYLPKEMLSPPVKNTSSGRVNPIGIPLLYLSKEINTTLYEIRAALLDNISVGHFKIKQDCEINIVDFTSIQSVFNNTDEMFSFVKKELLRRAISVDLSKPLRRYDSELEYIPTQFICEFIRYITKADGIQFNSSLKKDGLNIVLFNQDNIICTKVELYQINNIDIESVKLK</sequence>
<comment type="caution">
    <text evidence="2">The sequence shown here is derived from an EMBL/GenBank/DDBJ whole genome shotgun (WGS) entry which is preliminary data.</text>
</comment>
<name>A0A645FXV3_9ZZZZ</name>
<protein>
    <recommendedName>
        <fullName evidence="1">RES domain-containing protein</fullName>
    </recommendedName>
</protein>
<gene>
    <name evidence="2" type="ORF">SDC9_166069</name>
</gene>
<dbReference type="Pfam" id="PF08808">
    <property type="entry name" value="RES"/>
    <property type="match status" value="1"/>
</dbReference>
<dbReference type="InterPro" id="IPR014914">
    <property type="entry name" value="RES_dom"/>
</dbReference>
<reference evidence="2" key="1">
    <citation type="submission" date="2019-08" db="EMBL/GenBank/DDBJ databases">
        <authorList>
            <person name="Kucharzyk K."/>
            <person name="Murdoch R.W."/>
            <person name="Higgins S."/>
            <person name="Loffler F."/>
        </authorList>
    </citation>
    <scope>NUCLEOTIDE SEQUENCE</scope>
</reference>
<evidence type="ECO:0000259" key="1">
    <source>
        <dbReference type="SMART" id="SM00953"/>
    </source>
</evidence>
<dbReference type="SMART" id="SM00953">
    <property type="entry name" value="RES"/>
    <property type="match status" value="1"/>
</dbReference>
<dbReference type="AlphaFoldDB" id="A0A645FXV3"/>
<evidence type="ECO:0000313" key="2">
    <source>
        <dbReference type="EMBL" id="MPN18706.1"/>
    </source>
</evidence>
<proteinExistence type="predicted"/>
<accession>A0A645FXV3</accession>